<dbReference type="InterPro" id="IPR019734">
    <property type="entry name" value="TPR_rpt"/>
</dbReference>
<dbReference type="SUPFAM" id="SSF48452">
    <property type="entry name" value="TPR-like"/>
    <property type="match status" value="1"/>
</dbReference>
<reference evidence="3 4" key="1">
    <citation type="submission" date="2015-02" db="EMBL/GenBank/DDBJ databases">
        <title>Whole genome shotgun sequencing of cultured foodborne pathogen.</title>
        <authorList>
            <person name="Timme R."/>
            <person name="Allard M.W."/>
            <person name="Strain E."/>
            <person name="Evans P.S."/>
            <person name="Brown E."/>
        </authorList>
    </citation>
    <scope>NUCLEOTIDE SEQUENCE [LARGE SCALE GENOMIC DNA]</scope>
    <source>
        <strain evidence="3 4">GCSL-TSO-24</strain>
    </source>
</reference>
<dbReference type="InterPro" id="IPR011990">
    <property type="entry name" value="TPR-like_helical_dom_sf"/>
</dbReference>
<dbReference type="Pfam" id="PF13432">
    <property type="entry name" value="TPR_16"/>
    <property type="match status" value="1"/>
</dbReference>
<dbReference type="PATRIC" id="fig|582.24.peg.5795"/>
<dbReference type="EMBL" id="JZSH01000303">
    <property type="protein sequence ID" value="KJF76528.1"/>
    <property type="molecule type" value="Genomic_DNA"/>
</dbReference>
<sequence>MIRTYSPGLIAVMLLAGCRTAPVTQTVPAATGTRLALGEAYLQAGRYDAARYHFDRVLKAQPQHTGALTGAALSAKCDQQPEIAEKYLNLAVNSPSGSDSVVKYILAYECPPDKSL</sequence>
<feature type="signal peptide" evidence="2">
    <location>
        <begin position="1"/>
        <end position="21"/>
    </location>
</feature>
<keyword evidence="1" id="KW-0802">TPR repeat</keyword>
<dbReference type="Gene3D" id="1.25.40.10">
    <property type="entry name" value="Tetratricopeptide repeat domain"/>
    <property type="match status" value="1"/>
</dbReference>
<organism evidence="3 4">
    <name type="scientific">Morganella morganii</name>
    <name type="common">Proteus morganii</name>
    <dbReference type="NCBI Taxonomy" id="582"/>
    <lineage>
        <taxon>Bacteria</taxon>
        <taxon>Pseudomonadati</taxon>
        <taxon>Pseudomonadota</taxon>
        <taxon>Gammaproteobacteria</taxon>
        <taxon>Enterobacterales</taxon>
        <taxon>Morganellaceae</taxon>
        <taxon>Morganella</taxon>
    </lineage>
</organism>
<evidence type="ECO:0000313" key="4">
    <source>
        <dbReference type="Proteomes" id="UP000032582"/>
    </source>
</evidence>
<proteinExistence type="predicted"/>
<feature type="repeat" description="TPR" evidence="1">
    <location>
        <begin position="31"/>
        <end position="64"/>
    </location>
</feature>
<name>A0A0D8L6U5_MORMO</name>
<feature type="chain" id="PRO_5002332332" evidence="2">
    <location>
        <begin position="22"/>
        <end position="116"/>
    </location>
</feature>
<evidence type="ECO:0000313" key="3">
    <source>
        <dbReference type="EMBL" id="KJF76528.1"/>
    </source>
</evidence>
<accession>A0A0D8L6U5</accession>
<evidence type="ECO:0000256" key="2">
    <source>
        <dbReference type="SAM" id="SignalP"/>
    </source>
</evidence>
<comment type="caution">
    <text evidence="3">The sequence shown here is derived from an EMBL/GenBank/DDBJ whole genome shotgun (WGS) entry which is preliminary data.</text>
</comment>
<dbReference type="Proteomes" id="UP000032582">
    <property type="component" value="Unassembled WGS sequence"/>
</dbReference>
<dbReference type="PROSITE" id="PS50005">
    <property type="entry name" value="TPR"/>
    <property type="match status" value="1"/>
</dbReference>
<dbReference type="RefSeq" id="WP_152689691.1">
    <property type="nucleotide sequence ID" value="NZ_JAHOAK010000004.1"/>
</dbReference>
<evidence type="ECO:0000256" key="1">
    <source>
        <dbReference type="PROSITE-ProRule" id="PRU00339"/>
    </source>
</evidence>
<gene>
    <name evidence="3" type="ORF">UA45_18150</name>
</gene>
<keyword evidence="2" id="KW-0732">Signal</keyword>
<dbReference type="AlphaFoldDB" id="A0A0D8L6U5"/>
<protein>
    <submittedName>
        <fullName evidence="3">Uncharacterized protein</fullName>
    </submittedName>
</protein>
<dbReference type="PROSITE" id="PS51257">
    <property type="entry name" value="PROKAR_LIPOPROTEIN"/>
    <property type="match status" value="1"/>
</dbReference>